<evidence type="ECO:0000313" key="2">
    <source>
        <dbReference type="EMBL" id="MPM72629.1"/>
    </source>
</evidence>
<name>A0A645C4S3_9ZZZZ</name>
<dbReference type="InterPro" id="IPR010994">
    <property type="entry name" value="RuvA_2-like"/>
</dbReference>
<sequence length="128" mass="13508">MGKLTKSELALLLLTALTLAFFAGWFLGAGRSGADYSVSLQREGALPVAAASANPAPGMLEGERINLNTASQQDLQRLPGIGEKRAGDIIAYREENGPFRSVEEITNVSGIGEGTLRGILDYAAVDEE</sequence>
<dbReference type="PANTHER" id="PTHR21180:SF32">
    <property type="entry name" value="ENDONUCLEASE_EXONUCLEASE_PHOSPHATASE FAMILY DOMAIN-CONTAINING PROTEIN 1"/>
    <property type="match status" value="1"/>
</dbReference>
<dbReference type="Pfam" id="PF12836">
    <property type="entry name" value="HHH_3"/>
    <property type="match status" value="1"/>
</dbReference>
<feature type="domain" description="Helix-hairpin-helix DNA-binding motif class 1" evidence="1">
    <location>
        <begin position="73"/>
        <end position="92"/>
    </location>
</feature>
<dbReference type="GO" id="GO:0006281">
    <property type="term" value="P:DNA repair"/>
    <property type="evidence" value="ECO:0007669"/>
    <property type="project" value="InterPro"/>
</dbReference>
<dbReference type="PANTHER" id="PTHR21180">
    <property type="entry name" value="ENDONUCLEASE/EXONUCLEASE/PHOSPHATASE FAMILY DOMAIN-CONTAINING PROTEIN 1"/>
    <property type="match status" value="1"/>
</dbReference>
<dbReference type="NCBIfam" id="TIGR00426">
    <property type="entry name" value="competence protein ComEA helix-hairpin-helix repeat region"/>
    <property type="match status" value="1"/>
</dbReference>
<dbReference type="InterPro" id="IPR004509">
    <property type="entry name" value="Competence_ComEA_HhH"/>
</dbReference>
<feature type="domain" description="Helix-hairpin-helix DNA-binding motif class 1" evidence="1">
    <location>
        <begin position="103"/>
        <end position="122"/>
    </location>
</feature>
<dbReference type="GO" id="GO:0003677">
    <property type="term" value="F:DNA binding"/>
    <property type="evidence" value="ECO:0007669"/>
    <property type="project" value="InterPro"/>
</dbReference>
<accession>A0A645C4S3</accession>
<organism evidence="2">
    <name type="scientific">bioreactor metagenome</name>
    <dbReference type="NCBI Taxonomy" id="1076179"/>
    <lineage>
        <taxon>unclassified sequences</taxon>
        <taxon>metagenomes</taxon>
        <taxon>ecological metagenomes</taxon>
    </lineage>
</organism>
<dbReference type="AlphaFoldDB" id="A0A645C4S3"/>
<dbReference type="SMART" id="SM00278">
    <property type="entry name" value="HhH1"/>
    <property type="match status" value="2"/>
</dbReference>
<dbReference type="InterPro" id="IPR003583">
    <property type="entry name" value="Hlx-hairpin-Hlx_DNA-bd_motif"/>
</dbReference>
<dbReference type="Gene3D" id="1.10.150.280">
    <property type="entry name" value="AF1531-like domain"/>
    <property type="match status" value="1"/>
</dbReference>
<dbReference type="SUPFAM" id="SSF47781">
    <property type="entry name" value="RuvA domain 2-like"/>
    <property type="match status" value="1"/>
</dbReference>
<dbReference type="GO" id="GO:0015627">
    <property type="term" value="C:type II protein secretion system complex"/>
    <property type="evidence" value="ECO:0007669"/>
    <property type="project" value="TreeGrafter"/>
</dbReference>
<evidence type="ECO:0000259" key="1">
    <source>
        <dbReference type="SMART" id="SM00278"/>
    </source>
</evidence>
<protein>
    <recommendedName>
        <fullName evidence="1">Helix-hairpin-helix DNA-binding motif class 1 domain-containing protein</fullName>
    </recommendedName>
</protein>
<dbReference type="EMBL" id="VSSQ01024861">
    <property type="protein sequence ID" value="MPM72629.1"/>
    <property type="molecule type" value="Genomic_DNA"/>
</dbReference>
<gene>
    <name evidence="2" type="ORF">SDC9_119605</name>
</gene>
<comment type="caution">
    <text evidence="2">The sequence shown here is derived from an EMBL/GenBank/DDBJ whole genome shotgun (WGS) entry which is preliminary data.</text>
</comment>
<dbReference type="GO" id="GO:0015628">
    <property type="term" value="P:protein secretion by the type II secretion system"/>
    <property type="evidence" value="ECO:0007669"/>
    <property type="project" value="TreeGrafter"/>
</dbReference>
<reference evidence="2" key="1">
    <citation type="submission" date="2019-08" db="EMBL/GenBank/DDBJ databases">
        <authorList>
            <person name="Kucharzyk K."/>
            <person name="Murdoch R.W."/>
            <person name="Higgins S."/>
            <person name="Loffler F."/>
        </authorList>
    </citation>
    <scope>NUCLEOTIDE SEQUENCE</scope>
</reference>
<proteinExistence type="predicted"/>
<dbReference type="InterPro" id="IPR051675">
    <property type="entry name" value="Endo/Exo/Phosphatase_dom_1"/>
</dbReference>